<dbReference type="GO" id="GO:0015377">
    <property type="term" value="F:chloride:monoatomic cation symporter activity"/>
    <property type="evidence" value="ECO:0007669"/>
    <property type="project" value="InterPro"/>
</dbReference>
<evidence type="ECO:0000256" key="1">
    <source>
        <dbReference type="ARBA" id="ARBA00004141"/>
    </source>
</evidence>
<dbReference type="InterPro" id="IPR018491">
    <property type="entry name" value="SLC12_C"/>
</dbReference>
<evidence type="ECO:0000256" key="2">
    <source>
        <dbReference type="ARBA" id="ARBA00010593"/>
    </source>
</evidence>
<dbReference type="RefSeq" id="WP_143409709.1">
    <property type="nucleotide sequence ID" value="NZ_VHSF01000001.1"/>
</dbReference>
<feature type="transmembrane region" description="Helical" evidence="7">
    <location>
        <begin position="391"/>
        <end position="424"/>
    </location>
</feature>
<dbReference type="AlphaFoldDB" id="A0A550I7I2"/>
<feature type="transmembrane region" description="Helical" evidence="7">
    <location>
        <begin position="138"/>
        <end position="156"/>
    </location>
</feature>
<evidence type="ECO:0000259" key="9">
    <source>
        <dbReference type="Pfam" id="PF03522"/>
    </source>
</evidence>
<dbReference type="Pfam" id="PF00324">
    <property type="entry name" value="AA_permease"/>
    <property type="match status" value="1"/>
</dbReference>
<dbReference type="OrthoDB" id="3181223at2"/>
<feature type="domain" description="SLC12A transporter C-terminal" evidence="9">
    <location>
        <begin position="479"/>
        <end position="565"/>
    </location>
</feature>
<keyword evidence="4 7" id="KW-0812">Transmembrane</keyword>
<feature type="transmembrane region" description="Helical" evidence="7">
    <location>
        <begin position="359"/>
        <end position="379"/>
    </location>
</feature>
<dbReference type="GO" id="GO:0016020">
    <property type="term" value="C:membrane"/>
    <property type="evidence" value="ECO:0007669"/>
    <property type="project" value="UniProtKB-SubCell"/>
</dbReference>
<feature type="transmembrane region" description="Helical" evidence="7">
    <location>
        <begin position="102"/>
        <end position="126"/>
    </location>
</feature>
<proteinExistence type="inferred from homology"/>
<dbReference type="Gene3D" id="1.20.1740.10">
    <property type="entry name" value="Amino acid/polyamine transporter I"/>
    <property type="match status" value="1"/>
</dbReference>
<keyword evidence="5 7" id="KW-1133">Transmembrane helix</keyword>
<evidence type="ECO:0000256" key="4">
    <source>
        <dbReference type="ARBA" id="ARBA00022692"/>
    </source>
</evidence>
<dbReference type="Pfam" id="PF03522">
    <property type="entry name" value="SLC12"/>
    <property type="match status" value="2"/>
</dbReference>
<comment type="caution">
    <text evidence="10">The sequence shown here is derived from an EMBL/GenBank/DDBJ whole genome shotgun (WGS) entry which is preliminary data.</text>
</comment>
<dbReference type="FunFam" id="1.20.1740.10:FF:000013">
    <property type="entry name" value="Solute carrier family 12 member"/>
    <property type="match status" value="1"/>
</dbReference>
<organism evidence="10 11">
    <name type="scientific">Christiangramia sabulilitoris</name>
    <dbReference type="NCBI Taxonomy" id="2583991"/>
    <lineage>
        <taxon>Bacteria</taxon>
        <taxon>Pseudomonadati</taxon>
        <taxon>Bacteroidota</taxon>
        <taxon>Flavobacteriia</taxon>
        <taxon>Flavobacteriales</taxon>
        <taxon>Flavobacteriaceae</taxon>
        <taxon>Christiangramia</taxon>
    </lineage>
</organism>
<dbReference type="EMBL" id="VHSF01000001">
    <property type="protein sequence ID" value="TRO66930.1"/>
    <property type="molecule type" value="Genomic_DNA"/>
</dbReference>
<evidence type="ECO:0000256" key="3">
    <source>
        <dbReference type="ARBA" id="ARBA00022448"/>
    </source>
</evidence>
<accession>A0A550I7I2</accession>
<keyword evidence="3" id="KW-0813">Transport</keyword>
<feature type="transmembrane region" description="Helical" evidence="7">
    <location>
        <begin position="332"/>
        <end position="353"/>
    </location>
</feature>
<dbReference type="Proteomes" id="UP000315131">
    <property type="component" value="Unassembled WGS sequence"/>
</dbReference>
<gene>
    <name evidence="10" type="ORF">FGM01_03300</name>
</gene>
<protein>
    <submittedName>
        <fullName evidence="10">Amino acid permease</fullName>
    </submittedName>
</protein>
<feature type="transmembrane region" description="Helical" evidence="7">
    <location>
        <begin position="163"/>
        <end position="182"/>
    </location>
</feature>
<comment type="subcellular location">
    <subcellularLocation>
        <location evidence="1">Membrane</location>
        <topology evidence="1">Multi-pass membrane protein</topology>
    </subcellularLocation>
</comment>
<keyword evidence="11" id="KW-1185">Reference proteome</keyword>
<sequence>MKNPFKKQNGDSSPVIPPVKSGLGTFGGVFTPSILTILGVIMYLRFGWVVGNVGLLGTLLIVTLSVSITFLTALSVASIATDQQVRAGGAYYMISRSLGVEAGGAIGIPLFIALTLSIALYTVGFAESVVSVFPELDFKTVGMVTTVLVGLLAMISAKVAIRAQYFIMFGIALSLVSLLFGSPIEETSIELMPATNTNRESFWVVFAVFFPAVTGIMAGVNMSGDLKNPSKSIPKGTFAAILVGYIIYMGLPVILANRADAETLIADPLIMRKISYWGDAILIGVWGATLSSAVGSILGAPRVLQALARDRVLPQWLSWLGIGTAKDDSPRYGTLFTMLVALVAVYLGNLNIIAPILTMFFLTTYGVLNAAAGIEGLLASPSFRPAFKVHWIFSLLGTLGCIAVMFLINGVATGIAFIFITIIFVWLQSREMKTAWGDVRRGVWMALVRIGLLNLSTEKDSKTWRPHPLVLSGAPTKRWHLIDFASSITHNRGILTVATVLTSKLTTIERRKQMQQNIEDFLVKRSSRGFARVIEADDTFLGAESFVRAYGLASLEPNTIILGDSENSLYRKNYCDMINSFYKLNRNLLIIKENKEKGYGQKKNIDIWWGGLKGNGGLLMILAYLLKSSRSWYGAKVTLKMMVDTENAAQDARHNLLEVIKKLRTGANLEVIVSNGRTFDQVLKESSAGADLIFMGMKSPDADFENYYANMQDRLKDLPTTVLVLAAEEISFGEVLLQQDVFRKD</sequence>
<keyword evidence="6 7" id="KW-0472">Membrane</keyword>
<feature type="transmembrane region" description="Helical" evidence="7">
    <location>
        <begin position="202"/>
        <end position="224"/>
    </location>
</feature>
<evidence type="ECO:0000256" key="5">
    <source>
        <dbReference type="ARBA" id="ARBA00022989"/>
    </source>
</evidence>
<evidence type="ECO:0000313" key="11">
    <source>
        <dbReference type="Proteomes" id="UP000315131"/>
    </source>
</evidence>
<reference evidence="10 11" key="1">
    <citation type="submission" date="2019-06" db="EMBL/GenBank/DDBJ databases">
        <title>Gramella sabulilitoris sp. nov., isolated from a marine sand.</title>
        <authorList>
            <person name="Yoon J.-H."/>
        </authorList>
    </citation>
    <scope>NUCLEOTIDE SEQUENCE [LARGE SCALE GENOMIC DNA]</scope>
    <source>
        <strain evidence="10 11">HSMS-1</strain>
    </source>
</reference>
<name>A0A550I7I2_9FLAO</name>
<dbReference type="InterPro" id="IPR004841">
    <property type="entry name" value="AA-permease/SLC12A_dom"/>
</dbReference>
<evidence type="ECO:0000313" key="10">
    <source>
        <dbReference type="EMBL" id="TRO66930.1"/>
    </source>
</evidence>
<feature type="transmembrane region" description="Helical" evidence="7">
    <location>
        <begin position="21"/>
        <end position="44"/>
    </location>
</feature>
<evidence type="ECO:0000256" key="6">
    <source>
        <dbReference type="ARBA" id="ARBA00023136"/>
    </source>
</evidence>
<dbReference type="PANTHER" id="PTHR11827:SF72">
    <property type="entry name" value="GH08340P"/>
    <property type="match status" value="1"/>
</dbReference>
<comment type="similarity">
    <text evidence="2">Belongs to the SLC12A transporter family.</text>
</comment>
<evidence type="ECO:0000256" key="7">
    <source>
        <dbReference type="SAM" id="Phobius"/>
    </source>
</evidence>
<dbReference type="InterPro" id="IPR004842">
    <property type="entry name" value="SLC12A_fam"/>
</dbReference>
<evidence type="ECO:0000259" key="8">
    <source>
        <dbReference type="Pfam" id="PF00324"/>
    </source>
</evidence>
<feature type="domain" description="Amino acid permease/ SLC12A" evidence="8">
    <location>
        <begin position="29"/>
        <end position="459"/>
    </location>
</feature>
<feature type="transmembrane region" description="Helical" evidence="7">
    <location>
        <begin position="56"/>
        <end position="81"/>
    </location>
</feature>
<dbReference type="PANTHER" id="PTHR11827">
    <property type="entry name" value="SOLUTE CARRIER FAMILY 12, CATION COTRANSPORTERS"/>
    <property type="match status" value="1"/>
</dbReference>
<feature type="domain" description="SLC12A transporter C-terminal" evidence="9">
    <location>
        <begin position="601"/>
        <end position="667"/>
    </location>
</feature>
<feature type="transmembrane region" description="Helical" evidence="7">
    <location>
        <begin position="236"/>
        <end position="256"/>
    </location>
</feature>
<feature type="transmembrane region" description="Helical" evidence="7">
    <location>
        <begin position="276"/>
        <end position="300"/>
    </location>
</feature>